<evidence type="ECO:0000313" key="1">
    <source>
        <dbReference type="EMBL" id="TPD57751.1"/>
    </source>
</evidence>
<reference evidence="2" key="1">
    <citation type="submission" date="2019-06" db="EMBL/GenBank/DDBJ databases">
        <title>The complete genome of Emcibacter congregatus ZYLT.</title>
        <authorList>
            <person name="Zhao Z."/>
        </authorList>
    </citation>
    <scope>NUCLEOTIDE SEQUENCE [LARGE SCALE GENOMIC DNA]</scope>
    <source>
        <strain evidence="2">MCCC 1A06723</strain>
    </source>
</reference>
<accession>A0A501PCF5</accession>
<comment type="caution">
    <text evidence="1">The sequence shown here is derived from an EMBL/GenBank/DDBJ whole genome shotgun (WGS) entry which is preliminary data.</text>
</comment>
<dbReference type="AlphaFoldDB" id="A0A501PCF5"/>
<gene>
    <name evidence="1" type="ORF">FIV46_16750</name>
</gene>
<name>A0A501PCF5_9PROT</name>
<dbReference type="EMBL" id="VFIY01000018">
    <property type="protein sequence ID" value="TPD57751.1"/>
    <property type="molecule type" value="Genomic_DNA"/>
</dbReference>
<organism evidence="1 2">
    <name type="scientific">Emcibacter nanhaiensis</name>
    <dbReference type="NCBI Taxonomy" id="1505037"/>
    <lineage>
        <taxon>Bacteria</taxon>
        <taxon>Pseudomonadati</taxon>
        <taxon>Pseudomonadota</taxon>
        <taxon>Alphaproteobacteria</taxon>
        <taxon>Emcibacterales</taxon>
        <taxon>Emcibacteraceae</taxon>
        <taxon>Emcibacter</taxon>
    </lineage>
</organism>
<dbReference type="RefSeq" id="WP_139942067.1">
    <property type="nucleotide sequence ID" value="NZ_JBHSYP010000005.1"/>
</dbReference>
<keyword evidence="2" id="KW-1185">Reference proteome</keyword>
<dbReference type="OrthoDB" id="153959at2"/>
<evidence type="ECO:0000313" key="2">
    <source>
        <dbReference type="Proteomes" id="UP000319148"/>
    </source>
</evidence>
<protein>
    <submittedName>
        <fullName evidence="1">Uncharacterized protein</fullName>
    </submittedName>
</protein>
<sequence>MTWTTLFEDQFDTETADVSLQDHLPSLLGDGWIDEIRPGSSVYVDWDAEWLASPWWSGAEAIYLLATAELPADDQAIESSYVTAPNAVLLRYSDTANGGSGYLANYSAGNNSYQILRLDQGNETVLASVGPQSNHDNSVVIRLEAVGDSLSLYADGELKAQAQDSTYGAGLAGIQVNKSSSGFNFVRFQHDAGAALELFSQTATLDVWSDNVGLTSLAILGTDGSSHGLTSGAALLTQWQEIFPNDSTHLLADPGIVLLSGVSLSPAAATLGHQAATPWLGQFQLLDAEAALQGLASSAVILLLAAAPALDRQVSPDGRRKTEIIAGSARRITPTSNRMMRL</sequence>
<dbReference type="Proteomes" id="UP000319148">
    <property type="component" value="Unassembled WGS sequence"/>
</dbReference>
<proteinExistence type="predicted"/>
<dbReference type="Gene3D" id="2.60.120.560">
    <property type="entry name" value="Exo-inulinase, domain 1"/>
    <property type="match status" value="1"/>
</dbReference>